<dbReference type="STRING" id="1848.SAMN05443637_112162"/>
<evidence type="ECO:0000313" key="2">
    <source>
        <dbReference type="EMBL" id="SHK81563.1"/>
    </source>
</evidence>
<name>A0A1M6VJ80_PSETH</name>
<organism evidence="2 3">
    <name type="scientific">Pseudonocardia thermophila</name>
    <dbReference type="NCBI Taxonomy" id="1848"/>
    <lineage>
        <taxon>Bacteria</taxon>
        <taxon>Bacillati</taxon>
        <taxon>Actinomycetota</taxon>
        <taxon>Actinomycetes</taxon>
        <taxon>Pseudonocardiales</taxon>
        <taxon>Pseudonocardiaceae</taxon>
        <taxon>Pseudonocardia</taxon>
    </lineage>
</organism>
<keyword evidence="1" id="KW-0472">Membrane</keyword>
<sequence length="256" mass="26875">MTDRYADAVRARRAELRAERAALGGAHRAELRTELALARLAVAELVAVAARQLVREVRERVAAADRTGRARLPADVERAVHAIAAAVDDHLTGELAPALCRVAGSRGLTLPPEWPAVPPGRPPVVDPIAPARTPLLVGALEGLTAWRTALLPLAALPLLGLPVLGGPALAPLAIGTAVTALVLAVRHRRVLAERAALLRAAEEAVAAARALLDADVSRRLLELERSVGAELDEAVARRRVGVEAELRELAPVVADA</sequence>
<protein>
    <submittedName>
        <fullName evidence="2">Uncharacterized protein</fullName>
    </submittedName>
</protein>
<reference evidence="2 3" key="1">
    <citation type="submission" date="2016-11" db="EMBL/GenBank/DDBJ databases">
        <authorList>
            <person name="Jaros S."/>
            <person name="Januszkiewicz K."/>
            <person name="Wedrychowicz H."/>
        </authorList>
    </citation>
    <scope>NUCLEOTIDE SEQUENCE [LARGE SCALE GENOMIC DNA]</scope>
    <source>
        <strain evidence="2 3">DSM 43832</strain>
    </source>
</reference>
<feature type="transmembrane region" description="Helical" evidence="1">
    <location>
        <begin position="168"/>
        <end position="185"/>
    </location>
</feature>
<dbReference type="Proteomes" id="UP000184363">
    <property type="component" value="Unassembled WGS sequence"/>
</dbReference>
<keyword evidence="1" id="KW-1133">Transmembrane helix</keyword>
<proteinExistence type="predicted"/>
<keyword evidence="1" id="KW-0812">Transmembrane</keyword>
<gene>
    <name evidence="2" type="ORF">SAMN05443637_112162</name>
</gene>
<dbReference type="RefSeq" id="WP_073458034.1">
    <property type="nucleotide sequence ID" value="NZ_CALGVN010000021.1"/>
</dbReference>
<evidence type="ECO:0000313" key="3">
    <source>
        <dbReference type="Proteomes" id="UP000184363"/>
    </source>
</evidence>
<dbReference type="EMBL" id="FRAP01000012">
    <property type="protein sequence ID" value="SHK81563.1"/>
    <property type="molecule type" value="Genomic_DNA"/>
</dbReference>
<evidence type="ECO:0000256" key="1">
    <source>
        <dbReference type="SAM" id="Phobius"/>
    </source>
</evidence>
<accession>A0A1M6VJ80</accession>
<dbReference type="AlphaFoldDB" id="A0A1M6VJ80"/>
<keyword evidence="3" id="KW-1185">Reference proteome</keyword>